<dbReference type="Proteomes" id="UP000265631">
    <property type="component" value="Unassembled WGS sequence"/>
</dbReference>
<feature type="region of interest" description="Disordered" evidence="2">
    <location>
        <begin position="116"/>
        <end position="135"/>
    </location>
</feature>
<keyword evidence="1" id="KW-0175">Coiled coil</keyword>
<keyword evidence="4" id="KW-1185">Reference proteome</keyword>
<name>A0A395MGZ1_9HYPO</name>
<dbReference type="STRING" id="2594813.A0A395MGZ1"/>
<accession>A0A395MGZ1</accession>
<feature type="region of interest" description="Disordered" evidence="2">
    <location>
        <begin position="182"/>
        <end position="206"/>
    </location>
</feature>
<dbReference type="EMBL" id="PXXK01000302">
    <property type="protein sequence ID" value="RFN46389.1"/>
    <property type="molecule type" value="Genomic_DNA"/>
</dbReference>
<dbReference type="PANTHER" id="PTHR18937">
    <property type="entry name" value="STRUCTURAL MAINTENANCE OF CHROMOSOMES SMC FAMILY MEMBER"/>
    <property type="match status" value="1"/>
</dbReference>
<sequence length="802" mass="90597">MAHVRTQLISTEDRYNKIKHELQASDTKPVEFSSVEKLKRNQLVIHEKRKIHLDTKLARIYVKLQAQIDSVFKQPPSTDLPSIDPPSAPAQNTASQTNLEPQLAQLQAQIDSVFKQLPSTDPPSAPSQNTVSQKDFEPRLAKLHESITKWTEIHVQGEIKALRQSVLERREPNNVEMQALRDSLDKERQKSQALQNQIEEGQRKSQSLEERLGQLERMYQTIKPTELQISSEVNKTVTAKVSSLEEKLNQSITSNAETFRQLQSLQKQQPTEVQISSEIDKTVTAKVSSLEEKLNQCMTSTTEMTKQLQSLEKQQSARLQTVAPVVPSIEAEVCRLQETIQKHESTVEIYGRNMDFLKRQTIADLEKAMAHSSTDIQDVRALVAKQSSTIEDQGKRQRYLQEVVSSLQKAARDLAEKHNVLDSTVNGLCSEQADEHRVLDTAVARLSSITENCTKEQETLSSNMTCLKSSVKDKLQALDTQASELASLQVCVKHQQEMTDDLGKKLVSISASAEETPKLSSLQLSVKKQQKKSHELEATLASLERKIAEQPLQDFKKLAGKVQEYPPATDLKRLLADYPSGKELKILITDMPRLKESISNLKARQTPPPPAPATDSLMNRETMMQTLKPSFSQMEIRIKGEMDEKMKDLFEKLLVFVKNQVADLDSKFEDELGKSNRQTKMVKELCDNLTTRNTEHTTKFDEAISVLGENVDKVRNEAKACTDDLQYQITWLHDGLKNLSSKQWYDNVAKQIMSYMPTHFNVQLNGLITRVSHLEDRANDSESGNKRRRAANGSPLVTSGAR</sequence>
<comment type="caution">
    <text evidence="3">The sequence shown here is derived from an EMBL/GenBank/DDBJ whole genome shotgun (WGS) entry which is preliminary data.</text>
</comment>
<protein>
    <submittedName>
        <fullName evidence="3">Uncharacterized protein</fullName>
    </submittedName>
</protein>
<evidence type="ECO:0000256" key="1">
    <source>
        <dbReference type="SAM" id="Coils"/>
    </source>
</evidence>
<feature type="region of interest" description="Disordered" evidence="2">
    <location>
        <begin position="73"/>
        <end position="96"/>
    </location>
</feature>
<feature type="compositionally biased region" description="Basic and acidic residues" evidence="2">
    <location>
        <begin position="776"/>
        <end position="785"/>
    </location>
</feature>
<evidence type="ECO:0000256" key="2">
    <source>
        <dbReference type="SAM" id="MobiDB-lite"/>
    </source>
</evidence>
<organism evidence="3 4">
    <name type="scientific">Fusarium flagelliforme</name>
    <dbReference type="NCBI Taxonomy" id="2675880"/>
    <lineage>
        <taxon>Eukaryota</taxon>
        <taxon>Fungi</taxon>
        <taxon>Dikarya</taxon>
        <taxon>Ascomycota</taxon>
        <taxon>Pezizomycotina</taxon>
        <taxon>Sordariomycetes</taxon>
        <taxon>Hypocreomycetidae</taxon>
        <taxon>Hypocreales</taxon>
        <taxon>Nectriaceae</taxon>
        <taxon>Fusarium</taxon>
        <taxon>Fusarium incarnatum-equiseti species complex</taxon>
    </lineage>
</organism>
<feature type="coiled-coil region" evidence="1">
    <location>
        <begin position="519"/>
        <end position="546"/>
    </location>
</feature>
<evidence type="ECO:0000313" key="4">
    <source>
        <dbReference type="Proteomes" id="UP000265631"/>
    </source>
</evidence>
<feature type="region of interest" description="Disordered" evidence="2">
    <location>
        <begin position="776"/>
        <end position="802"/>
    </location>
</feature>
<proteinExistence type="predicted"/>
<reference evidence="3 4" key="1">
    <citation type="journal article" date="2018" name="PLoS Pathog.">
        <title>Evolution of structural diversity of trichothecenes, a family of toxins produced by plant pathogenic and entomopathogenic fungi.</title>
        <authorList>
            <person name="Proctor R.H."/>
            <person name="McCormick S.P."/>
            <person name="Kim H.S."/>
            <person name="Cardoza R.E."/>
            <person name="Stanley A.M."/>
            <person name="Lindo L."/>
            <person name="Kelly A."/>
            <person name="Brown D.W."/>
            <person name="Lee T."/>
            <person name="Vaughan M.M."/>
            <person name="Alexander N.J."/>
            <person name="Busman M."/>
            <person name="Gutierrez S."/>
        </authorList>
    </citation>
    <scope>NUCLEOTIDE SEQUENCE [LARGE SCALE GENOMIC DNA]</scope>
    <source>
        <strain evidence="3 4">NRRL 13405</strain>
    </source>
</reference>
<gene>
    <name evidence="3" type="ORF">FIE12Z_9343</name>
</gene>
<dbReference type="AlphaFoldDB" id="A0A395MGZ1"/>
<evidence type="ECO:0000313" key="3">
    <source>
        <dbReference type="EMBL" id="RFN46389.1"/>
    </source>
</evidence>